<accession>A0A1Y5PA48</accession>
<reference evidence="1" key="1">
    <citation type="submission" date="2016-03" db="EMBL/GenBank/DDBJ databases">
        <authorList>
            <person name="Ploux O."/>
        </authorList>
    </citation>
    <scope>NUCLEOTIDE SEQUENCE</scope>
    <source>
        <strain evidence="1">UC1</strain>
    </source>
</reference>
<dbReference type="SUPFAM" id="SSF50494">
    <property type="entry name" value="Trypsin-like serine proteases"/>
    <property type="match status" value="1"/>
</dbReference>
<gene>
    <name evidence="1" type="ORF">MIPYR_30340</name>
</gene>
<name>A0A1Y5PA48_9MICO</name>
<evidence type="ECO:0008006" key="2">
    <source>
        <dbReference type="Google" id="ProtNLM"/>
    </source>
</evidence>
<sequence length="201" mass="20778">MTTALHCMESTPDVEIDSKGYVFNAAGTLIGSWRWDASQLDKSLHSILIKLKEESTNSGRAYWGPYTSSTSNAWEGATTSPIGASVCMLGANTGAHCGGIVKRNNFLVFHGPAQLDNMVEAEHATMALAGNGDSGGPVARTVNGATGLAGFILGAPPAASSAAECGTAMYIPIAQGTECSKTVWYTGGVASTMDELGVDLR</sequence>
<dbReference type="Gene3D" id="2.40.10.10">
    <property type="entry name" value="Trypsin-like serine proteases"/>
    <property type="match status" value="2"/>
</dbReference>
<evidence type="ECO:0000313" key="1">
    <source>
        <dbReference type="EMBL" id="SBS72991.1"/>
    </source>
</evidence>
<dbReference type="RefSeq" id="WP_295576280.1">
    <property type="nucleotide sequence ID" value="NZ_FLQR01000007.1"/>
</dbReference>
<dbReference type="EMBL" id="FLQR01000007">
    <property type="protein sequence ID" value="SBS72991.1"/>
    <property type="molecule type" value="Genomic_DNA"/>
</dbReference>
<dbReference type="InterPro" id="IPR009003">
    <property type="entry name" value="Peptidase_S1_PA"/>
</dbReference>
<organism evidence="1">
    <name type="scientific">uncultured Microbacterium sp</name>
    <dbReference type="NCBI Taxonomy" id="191216"/>
    <lineage>
        <taxon>Bacteria</taxon>
        <taxon>Bacillati</taxon>
        <taxon>Actinomycetota</taxon>
        <taxon>Actinomycetes</taxon>
        <taxon>Micrococcales</taxon>
        <taxon>Microbacteriaceae</taxon>
        <taxon>Microbacterium</taxon>
        <taxon>environmental samples</taxon>
    </lineage>
</organism>
<dbReference type="AlphaFoldDB" id="A0A1Y5PA48"/>
<dbReference type="InterPro" id="IPR043504">
    <property type="entry name" value="Peptidase_S1_PA_chymotrypsin"/>
</dbReference>
<proteinExistence type="predicted"/>
<protein>
    <recommendedName>
        <fullName evidence="2">Trypsin</fullName>
    </recommendedName>
</protein>